<evidence type="ECO:0000313" key="7">
    <source>
        <dbReference type="EMBL" id="MDR6939940.1"/>
    </source>
</evidence>
<dbReference type="Proteomes" id="UP001266099">
    <property type="component" value="Unassembled WGS sequence"/>
</dbReference>
<feature type="site" description="Lowers pKa of active site Cys" evidence="5">
    <location>
        <position position="137"/>
    </location>
</feature>
<comment type="pathway">
    <text evidence="1 5">Protein modification; protein lipoylation via endogenous pathway; protein N(6)-(lipoyl)lysine from octanoyl-[acyl-carrier-protein]: step 1/2.</text>
</comment>
<evidence type="ECO:0000256" key="2">
    <source>
        <dbReference type="ARBA" id="ARBA00022679"/>
    </source>
</evidence>
<dbReference type="SUPFAM" id="SSF55681">
    <property type="entry name" value="Class II aaRS and biotin synthetases"/>
    <property type="match status" value="1"/>
</dbReference>
<feature type="active site" description="Acyl-thioester intermediate" evidence="5">
    <location>
        <position position="171"/>
    </location>
</feature>
<dbReference type="PANTHER" id="PTHR10993:SF7">
    <property type="entry name" value="LIPOYLTRANSFERASE 2, MITOCHONDRIAL-RELATED"/>
    <property type="match status" value="1"/>
</dbReference>
<name>A0ABU1T3G7_9ACTO</name>
<gene>
    <name evidence="5" type="primary">lipB</name>
    <name evidence="7" type="ORF">J2S36_001483</name>
</gene>
<comment type="miscellaneous">
    <text evidence="5">In the reaction, the free carboxyl group of octanoic acid is attached via an amide linkage to the epsilon-amino group of a specific lysine residue of lipoyl domains of lipoate-dependent enzymes.</text>
</comment>
<organism evidence="7 8">
    <name type="scientific">Arcanobacterium hippocoleae</name>
    <dbReference type="NCBI Taxonomy" id="149017"/>
    <lineage>
        <taxon>Bacteria</taxon>
        <taxon>Bacillati</taxon>
        <taxon>Actinomycetota</taxon>
        <taxon>Actinomycetes</taxon>
        <taxon>Actinomycetales</taxon>
        <taxon>Actinomycetaceae</taxon>
        <taxon>Arcanobacterium</taxon>
    </lineage>
</organism>
<evidence type="ECO:0000256" key="4">
    <source>
        <dbReference type="ARBA" id="ARBA00024732"/>
    </source>
</evidence>
<dbReference type="CDD" id="cd16444">
    <property type="entry name" value="LipB"/>
    <property type="match status" value="1"/>
</dbReference>
<dbReference type="PANTHER" id="PTHR10993">
    <property type="entry name" value="OCTANOYLTRANSFERASE"/>
    <property type="match status" value="1"/>
</dbReference>
<comment type="function">
    <text evidence="4 5">Catalyzes the transfer of endogenously produced octanoic acid from octanoyl-acyl-carrier-protein onto the lipoyl domains of lipoate-dependent enzymes. Lipoyl-ACP can also act as a substrate although octanoyl-ACP is likely to be the physiological substrate.</text>
</comment>
<accession>A0ABU1T3G7</accession>
<dbReference type="GO" id="GO:0033819">
    <property type="term" value="F:lipoyl(octanoyl) transferase activity"/>
    <property type="evidence" value="ECO:0007669"/>
    <property type="project" value="UniProtKB-EC"/>
</dbReference>
<dbReference type="InterPro" id="IPR000544">
    <property type="entry name" value="Octanoyltransferase"/>
</dbReference>
<comment type="catalytic activity">
    <reaction evidence="5">
        <text>octanoyl-[ACP] + L-lysyl-[protein] = N(6)-octanoyl-L-lysyl-[protein] + holo-[ACP] + H(+)</text>
        <dbReference type="Rhea" id="RHEA:17665"/>
        <dbReference type="Rhea" id="RHEA-COMP:9636"/>
        <dbReference type="Rhea" id="RHEA-COMP:9685"/>
        <dbReference type="Rhea" id="RHEA-COMP:9752"/>
        <dbReference type="Rhea" id="RHEA-COMP:9928"/>
        <dbReference type="ChEBI" id="CHEBI:15378"/>
        <dbReference type="ChEBI" id="CHEBI:29969"/>
        <dbReference type="ChEBI" id="CHEBI:64479"/>
        <dbReference type="ChEBI" id="CHEBI:78463"/>
        <dbReference type="ChEBI" id="CHEBI:78809"/>
        <dbReference type="EC" id="2.3.1.181"/>
    </reaction>
</comment>
<comment type="subcellular location">
    <subcellularLocation>
        <location evidence="5">Cytoplasm</location>
    </subcellularLocation>
</comment>
<evidence type="ECO:0000259" key="6">
    <source>
        <dbReference type="PROSITE" id="PS51733"/>
    </source>
</evidence>
<feature type="domain" description="BPL/LPL catalytic" evidence="6">
    <location>
        <begin position="31"/>
        <end position="209"/>
    </location>
</feature>
<keyword evidence="3 5" id="KW-0012">Acyltransferase</keyword>
<feature type="binding site" evidence="5">
    <location>
        <begin position="153"/>
        <end position="155"/>
    </location>
    <ligand>
        <name>substrate</name>
    </ligand>
</feature>
<dbReference type="InterPro" id="IPR020605">
    <property type="entry name" value="Octanoyltransferase_CS"/>
</dbReference>
<dbReference type="RefSeq" id="WP_309957019.1">
    <property type="nucleotide sequence ID" value="NZ_JAVDUJ010000001.1"/>
</dbReference>
<evidence type="ECO:0000313" key="8">
    <source>
        <dbReference type="Proteomes" id="UP001266099"/>
    </source>
</evidence>
<proteinExistence type="inferred from homology"/>
<dbReference type="EMBL" id="JAVDUJ010000001">
    <property type="protein sequence ID" value="MDR6939940.1"/>
    <property type="molecule type" value="Genomic_DNA"/>
</dbReference>
<dbReference type="InterPro" id="IPR045864">
    <property type="entry name" value="aa-tRNA-synth_II/BPL/LPL"/>
</dbReference>
<reference evidence="7 8" key="1">
    <citation type="submission" date="2023-07" db="EMBL/GenBank/DDBJ databases">
        <title>Sequencing the genomes of 1000 actinobacteria strains.</title>
        <authorList>
            <person name="Klenk H.-P."/>
        </authorList>
    </citation>
    <scope>NUCLEOTIDE SEQUENCE [LARGE SCALE GENOMIC DNA]</scope>
    <source>
        <strain evidence="7 8">DSM 15539</strain>
    </source>
</reference>
<keyword evidence="5" id="KW-0963">Cytoplasm</keyword>
<feature type="binding site" evidence="5">
    <location>
        <begin position="140"/>
        <end position="142"/>
    </location>
    <ligand>
        <name>substrate</name>
    </ligand>
</feature>
<sequence length="255" mass="28305">MHILNLLDQGPLDYMLVDTIQRRLNREVGKLSHPDTFIAWEACDTYTAGRRTKPEDIPDRSVPVIQMDRGGSVTYHGPGQLVLYPIVKVQAPHDVVAFVRNTEKAIIRALEKFAIYGVQIPGRSGVWICQDGKQDEKICAIGIKFAHETSMHGLAFNVNTNLAKFLEVIPCGITDAGVTSLQAQGMQTSLADVLPILAAELNRSYSQFLLLARKQTELIQLDPSPYLAQAWKDLASNDLPAKTGVAWKPKQEEEK</sequence>
<dbReference type="PROSITE" id="PS51733">
    <property type="entry name" value="BPL_LPL_CATALYTIC"/>
    <property type="match status" value="1"/>
</dbReference>
<evidence type="ECO:0000256" key="1">
    <source>
        <dbReference type="ARBA" id="ARBA00004821"/>
    </source>
</evidence>
<evidence type="ECO:0000256" key="5">
    <source>
        <dbReference type="HAMAP-Rule" id="MF_00013"/>
    </source>
</evidence>
<protein>
    <recommendedName>
        <fullName evidence="5">Octanoyltransferase</fullName>
        <ecNumber evidence="5">2.3.1.181</ecNumber>
    </recommendedName>
    <alternativeName>
        <fullName evidence="5">Lipoate-protein ligase B</fullName>
    </alternativeName>
    <alternativeName>
        <fullName evidence="5">Lipoyl/octanoyl transferase</fullName>
    </alternativeName>
    <alternativeName>
        <fullName evidence="5">Octanoyl-[acyl-carrier-protein]-protein N-octanoyltransferase</fullName>
    </alternativeName>
</protein>
<comment type="similarity">
    <text evidence="5">Belongs to the LipB family.</text>
</comment>
<dbReference type="NCBIfam" id="NF010925">
    <property type="entry name" value="PRK14345.1"/>
    <property type="match status" value="1"/>
</dbReference>
<dbReference type="Pfam" id="PF21948">
    <property type="entry name" value="LplA-B_cat"/>
    <property type="match status" value="1"/>
</dbReference>
<keyword evidence="8" id="KW-1185">Reference proteome</keyword>
<keyword evidence="2 5" id="KW-0808">Transferase</keyword>
<dbReference type="PROSITE" id="PS01313">
    <property type="entry name" value="LIPB"/>
    <property type="match status" value="1"/>
</dbReference>
<feature type="binding site" evidence="5">
    <location>
        <begin position="69"/>
        <end position="76"/>
    </location>
    <ligand>
        <name>substrate</name>
    </ligand>
</feature>
<dbReference type="Gene3D" id="3.30.930.10">
    <property type="entry name" value="Bira Bifunctional Protein, Domain 2"/>
    <property type="match status" value="1"/>
</dbReference>
<dbReference type="InterPro" id="IPR004143">
    <property type="entry name" value="BPL_LPL_catalytic"/>
</dbReference>
<evidence type="ECO:0000256" key="3">
    <source>
        <dbReference type="ARBA" id="ARBA00023315"/>
    </source>
</evidence>
<comment type="caution">
    <text evidence="7">The sequence shown here is derived from an EMBL/GenBank/DDBJ whole genome shotgun (WGS) entry which is preliminary data.</text>
</comment>
<dbReference type="EC" id="2.3.1.181" evidence="5"/>
<dbReference type="NCBIfam" id="TIGR00214">
    <property type="entry name" value="lipB"/>
    <property type="match status" value="1"/>
</dbReference>
<dbReference type="HAMAP" id="MF_00013">
    <property type="entry name" value="LipB"/>
    <property type="match status" value="1"/>
</dbReference>